<name>A0AAE0ZC64_9GAST</name>
<proteinExistence type="predicted"/>
<keyword evidence="2" id="KW-1133">Transmembrane helix</keyword>
<feature type="region of interest" description="Disordered" evidence="1">
    <location>
        <begin position="61"/>
        <end position="92"/>
    </location>
</feature>
<dbReference type="Proteomes" id="UP001283361">
    <property type="component" value="Unassembled WGS sequence"/>
</dbReference>
<keyword evidence="4" id="KW-1185">Reference proteome</keyword>
<evidence type="ECO:0000256" key="2">
    <source>
        <dbReference type="SAM" id="Phobius"/>
    </source>
</evidence>
<dbReference type="EMBL" id="JAWDGP010004263">
    <property type="protein sequence ID" value="KAK3765986.1"/>
    <property type="molecule type" value="Genomic_DNA"/>
</dbReference>
<reference evidence="3" key="1">
    <citation type="journal article" date="2023" name="G3 (Bethesda)">
        <title>A reference genome for the long-term kleptoplast-retaining sea slug Elysia crispata morphotype clarki.</title>
        <authorList>
            <person name="Eastman K.E."/>
            <person name="Pendleton A.L."/>
            <person name="Shaikh M.A."/>
            <person name="Suttiyut T."/>
            <person name="Ogas R."/>
            <person name="Tomko P."/>
            <person name="Gavelis G."/>
            <person name="Widhalm J.R."/>
            <person name="Wisecaver J.H."/>
        </authorList>
    </citation>
    <scope>NUCLEOTIDE SEQUENCE</scope>
    <source>
        <strain evidence="3">ECLA1</strain>
    </source>
</reference>
<evidence type="ECO:0000313" key="3">
    <source>
        <dbReference type="EMBL" id="KAK3765986.1"/>
    </source>
</evidence>
<evidence type="ECO:0000313" key="4">
    <source>
        <dbReference type="Proteomes" id="UP001283361"/>
    </source>
</evidence>
<comment type="caution">
    <text evidence="3">The sequence shown here is derived from an EMBL/GenBank/DDBJ whole genome shotgun (WGS) entry which is preliminary data.</text>
</comment>
<feature type="transmembrane region" description="Helical" evidence="2">
    <location>
        <begin position="122"/>
        <end position="142"/>
    </location>
</feature>
<dbReference type="Gene3D" id="1.20.1070.10">
    <property type="entry name" value="Rhodopsin 7-helix transmembrane proteins"/>
    <property type="match status" value="1"/>
</dbReference>
<feature type="compositionally biased region" description="Polar residues" evidence="1">
    <location>
        <begin position="25"/>
        <end position="45"/>
    </location>
</feature>
<accession>A0AAE0ZC64</accession>
<sequence>MVTKLKASVRFRSSKALLNSPPHATDTNNADIHNVQNSISESPTVERSLCDKRMPACTMSDIQSDQSHLPEKTKEEPNSQKPRKATGPQITHSKYVKDKSLASQKGQHKVVATKETQVVRSVILVAVIFVTCQMPLMMYTLARRFESQFDDQDDLTSKNLQKMPPPISKITGLVRIAKARNESLKYC</sequence>
<feature type="region of interest" description="Disordered" evidence="1">
    <location>
        <begin position="16"/>
        <end position="46"/>
    </location>
</feature>
<organism evidence="3 4">
    <name type="scientific">Elysia crispata</name>
    <name type="common">lettuce slug</name>
    <dbReference type="NCBI Taxonomy" id="231223"/>
    <lineage>
        <taxon>Eukaryota</taxon>
        <taxon>Metazoa</taxon>
        <taxon>Spiralia</taxon>
        <taxon>Lophotrochozoa</taxon>
        <taxon>Mollusca</taxon>
        <taxon>Gastropoda</taxon>
        <taxon>Heterobranchia</taxon>
        <taxon>Euthyneura</taxon>
        <taxon>Panpulmonata</taxon>
        <taxon>Sacoglossa</taxon>
        <taxon>Placobranchoidea</taxon>
        <taxon>Plakobranchidae</taxon>
        <taxon>Elysia</taxon>
    </lineage>
</organism>
<keyword evidence="2" id="KW-0812">Transmembrane</keyword>
<gene>
    <name evidence="3" type="ORF">RRG08_002229</name>
</gene>
<keyword evidence="2" id="KW-0472">Membrane</keyword>
<dbReference type="AlphaFoldDB" id="A0AAE0ZC64"/>
<protein>
    <submittedName>
        <fullName evidence="3">Uncharacterized protein</fullName>
    </submittedName>
</protein>
<feature type="compositionally biased region" description="Basic and acidic residues" evidence="1">
    <location>
        <begin position="68"/>
        <end position="78"/>
    </location>
</feature>
<evidence type="ECO:0000256" key="1">
    <source>
        <dbReference type="SAM" id="MobiDB-lite"/>
    </source>
</evidence>